<accession>A0ABY4MBY5</accession>
<gene>
    <name evidence="1" type="ORF">K9S39_19850</name>
</gene>
<organism evidence="1 2">
    <name type="scientific">Streptomyces halobius</name>
    <dbReference type="NCBI Taxonomy" id="2879846"/>
    <lineage>
        <taxon>Bacteria</taxon>
        <taxon>Bacillati</taxon>
        <taxon>Actinomycetota</taxon>
        <taxon>Actinomycetes</taxon>
        <taxon>Kitasatosporales</taxon>
        <taxon>Streptomycetaceae</taxon>
        <taxon>Streptomyces</taxon>
    </lineage>
</organism>
<dbReference type="EMBL" id="CP086322">
    <property type="protein sequence ID" value="UQA93821.1"/>
    <property type="molecule type" value="Genomic_DNA"/>
</dbReference>
<sequence length="147" mass="16568">MTVALEQPAKVRQGRELVDPALFERLVDFCADEYGLERCVAERIQNEAIAMCYVMGITKAGDEMAPSKQVDPGWHTFMLHTEEYAAWCRKNFGHFLHHRPNSKLRTQGLMTDVVGRIKKQGFAVDERLWVTASDCNAPTCCSDGPCC</sequence>
<name>A0ABY4MBY5_9ACTN</name>
<dbReference type="Proteomes" id="UP000830115">
    <property type="component" value="Chromosome"/>
</dbReference>
<proteinExistence type="predicted"/>
<keyword evidence="2" id="KW-1185">Reference proteome</keyword>
<evidence type="ECO:0000313" key="2">
    <source>
        <dbReference type="Proteomes" id="UP000830115"/>
    </source>
</evidence>
<reference evidence="1" key="1">
    <citation type="submission" date="2021-10" db="EMBL/GenBank/DDBJ databases">
        <title>Streptomyces nigrumlapis sp.nov.,an antimicrobial producing actinobacterium isolated from Black Gobi rocks.</title>
        <authorList>
            <person name="Wen Y."/>
            <person name="Zhang W."/>
            <person name="Liu X.G."/>
        </authorList>
    </citation>
    <scope>NUCLEOTIDE SEQUENCE</scope>
    <source>
        <strain evidence="1">ST13-2-2</strain>
    </source>
</reference>
<dbReference type="RefSeq" id="WP_248864692.1">
    <property type="nucleotide sequence ID" value="NZ_CP086322.1"/>
</dbReference>
<evidence type="ECO:0000313" key="1">
    <source>
        <dbReference type="EMBL" id="UQA93821.1"/>
    </source>
</evidence>
<protein>
    <submittedName>
        <fullName evidence="1">Uncharacterized protein</fullName>
    </submittedName>
</protein>